<dbReference type="SUPFAM" id="SSF47384">
    <property type="entry name" value="Homodimeric domain of signal transducing histidine kinase"/>
    <property type="match status" value="1"/>
</dbReference>
<gene>
    <name evidence="8" type="ORF">HMPREF1536_01772</name>
</gene>
<comment type="caution">
    <text evidence="8">The sequence shown here is derived from an EMBL/GenBank/DDBJ whole genome shotgun (WGS) entry which is preliminary data.</text>
</comment>
<dbReference type="InterPro" id="IPR004358">
    <property type="entry name" value="Sig_transdc_His_kin-like_C"/>
</dbReference>
<reference evidence="8 9" key="1">
    <citation type="submission" date="2013-04" db="EMBL/GenBank/DDBJ databases">
        <title>The Genome Sequence of Parabacteroides gordonii DSM 23371.</title>
        <authorList>
            <consortium name="The Broad Institute Genomics Platform"/>
            <person name="Earl A."/>
            <person name="Ward D."/>
            <person name="Feldgarden M."/>
            <person name="Gevers D."/>
            <person name="Martens E."/>
            <person name="Sakamoto M."/>
            <person name="Benno Y."/>
            <person name="Suzuki N."/>
            <person name="Matsunaga N."/>
            <person name="Koshihara K."/>
            <person name="Seki M."/>
            <person name="Komiya H."/>
            <person name="Walker B."/>
            <person name="Young S."/>
            <person name="Zeng Q."/>
            <person name="Gargeya S."/>
            <person name="Fitzgerald M."/>
            <person name="Haas B."/>
            <person name="Abouelleil A."/>
            <person name="Allen A.W."/>
            <person name="Alvarado L."/>
            <person name="Arachchi H.M."/>
            <person name="Berlin A.M."/>
            <person name="Chapman S.B."/>
            <person name="Gainer-Dewar J."/>
            <person name="Goldberg J."/>
            <person name="Griggs A."/>
            <person name="Gujja S."/>
            <person name="Hansen M."/>
            <person name="Howarth C."/>
            <person name="Imamovic A."/>
            <person name="Ireland A."/>
            <person name="Larimer J."/>
            <person name="McCowan C."/>
            <person name="Murphy C."/>
            <person name="Pearson M."/>
            <person name="Poon T.W."/>
            <person name="Priest M."/>
            <person name="Roberts A."/>
            <person name="Saif S."/>
            <person name="Shea T."/>
            <person name="Sisk P."/>
            <person name="Sykes S."/>
            <person name="Wortman J."/>
            <person name="Nusbaum C."/>
            <person name="Birren B."/>
        </authorList>
    </citation>
    <scope>NUCLEOTIDE SEQUENCE [LARGE SCALE GENOMIC DNA]</scope>
    <source>
        <strain evidence="8 9">MS-1</strain>
    </source>
</reference>
<keyword evidence="9" id="KW-1185">Reference proteome</keyword>
<dbReference type="EMBL" id="AQHW01000011">
    <property type="protein sequence ID" value="KKB57963.1"/>
    <property type="molecule type" value="Genomic_DNA"/>
</dbReference>
<dbReference type="InterPro" id="IPR003594">
    <property type="entry name" value="HATPase_dom"/>
</dbReference>
<protein>
    <recommendedName>
        <fullName evidence="2">histidine kinase</fullName>
        <ecNumber evidence="2">2.7.13.3</ecNumber>
    </recommendedName>
</protein>
<dbReference type="SUPFAM" id="SSF55874">
    <property type="entry name" value="ATPase domain of HSP90 chaperone/DNA topoisomerase II/histidine kinase"/>
    <property type="match status" value="1"/>
</dbReference>
<evidence type="ECO:0000256" key="1">
    <source>
        <dbReference type="ARBA" id="ARBA00000085"/>
    </source>
</evidence>
<dbReference type="PRINTS" id="PR00344">
    <property type="entry name" value="BCTRLSENSOR"/>
</dbReference>
<keyword evidence="6" id="KW-1133">Transmembrane helix</keyword>
<keyword evidence="3" id="KW-0597">Phosphoprotein</keyword>
<proteinExistence type="predicted"/>
<feature type="transmembrane region" description="Helical" evidence="6">
    <location>
        <begin position="6"/>
        <end position="25"/>
    </location>
</feature>
<dbReference type="FunFam" id="3.30.565.10:FF:000006">
    <property type="entry name" value="Sensor histidine kinase WalK"/>
    <property type="match status" value="1"/>
</dbReference>
<name>A0A0F5JJL5_9BACT</name>
<dbReference type="Proteomes" id="UP000033035">
    <property type="component" value="Unassembled WGS sequence"/>
</dbReference>
<dbReference type="PANTHER" id="PTHR43547">
    <property type="entry name" value="TWO-COMPONENT HISTIDINE KINASE"/>
    <property type="match status" value="1"/>
</dbReference>
<keyword evidence="6" id="KW-0472">Membrane</keyword>
<evidence type="ECO:0000259" key="7">
    <source>
        <dbReference type="PROSITE" id="PS50109"/>
    </source>
</evidence>
<dbReference type="HOGENOM" id="CLU_026375_3_1_10"/>
<dbReference type="CDD" id="cd00082">
    <property type="entry name" value="HisKA"/>
    <property type="match status" value="1"/>
</dbReference>
<dbReference type="PROSITE" id="PS50109">
    <property type="entry name" value="HIS_KIN"/>
    <property type="match status" value="1"/>
</dbReference>
<dbReference type="InterPro" id="IPR003661">
    <property type="entry name" value="HisK_dim/P_dom"/>
</dbReference>
<dbReference type="STRING" id="1203610.HMPREF1536_01772"/>
<accession>A0A0F5JJL5</accession>
<dbReference type="Gene3D" id="1.10.287.130">
    <property type="match status" value="1"/>
</dbReference>
<dbReference type="AlphaFoldDB" id="A0A0F5JJL5"/>
<keyword evidence="5" id="KW-0418">Kinase</keyword>
<feature type="domain" description="Histidine kinase" evidence="7">
    <location>
        <begin position="220"/>
        <end position="438"/>
    </location>
</feature>
<dbReference type="SMART" id="SM00387">
    <property type="entry name" value="HATPase_c"/>
    <property type="match status" value="1"/>
</dbReference>
<dbReference type="Pfam" id="PF00512">
    <property type="entry name" value="HisKA"/>
    <property type="match status" value="1"/>
</dbReference>
<dbReference type="RefSeq" id="WP_157395743.1">
    <property type="nucleotide sequence ID" value="NZ_KE386765.1"/>
</dbReference>
<dbReference type="PATRIC" id="fig|1203610.3.peg.1819"/>
<keyword evidence="4" id="KW-0808">Transferase</keyword>
<dbReference type="InterPro" id="IPR036097">
    <property type="entry name" value="HisK_dim/P_sf"/>
</dbReference>
<dbReference type="Pfam" id="PF02518">
    <property type="entry name" value="HATPase_c"/>
    <property type="match status" value="1"/>
</dbReference>
<comment type="catalytic activity">
    <reaction evidence="1">
        <text>ATP + protein L-histidine = ADP + protein N-phospho-L-histidine.</text>
        <dbReference type="EC" id="2.7.13.3"/>
    </reaction>
</comment>
<dbReference type="InterPro" id="IPR005467">
    <property type="entry name" value="His_kinase_dom"/>
</dbReference>
<dbReference type="PANTHER" id="PTHR43547:SF2">
    <property type="entry name" value="HYBRID SIGNAL TRANSDUCTION HISTIDINE KINASE C"/>
    <property type="match status" value="1"/>
</dbReference>
<evidence type="ECO:0000313" key="9">
    <source>
        <dbReference type="Proteomes" id="UP000033035"/>
    </source>
</evidence>
<dbReference type="EC" id="2.7.13.3" evidence="2"/>
<dbReference type="InterPro" id="IPR036890">
    <property type="entry name" value="HATPase_C_sf"/>
</dbReference>
<evidence type="ECO:0000256" key="3">
    <source>
        <dbReference type="ARBA" id="ARBA00022553"/>
    </source>
</evidence>
<feature type="transmembrane region" description="Helical" evidence="6">
    <location>
        <begin position="180"/>
        <end position="201"/>
    </location>
</feature>
<organism evidence="8 9">
    <name type="scientific">Parabacteroides gordonii MS-1 = DSM 23371</name>
    <dbReference type="NCBI Taxonomy" id="1203610"/>
    <lineage>
        <taxon>Bacteria</taxon>
        <taxon>Pseudomonadati</taxon>
        <taxon>Bacteroidota</taxon>
        <taxon>Bacteroidia</taxon>
        <taxon>Bacteroidales</taxon>
        <taxon>Tannerellaceae</taxon>
        <taxon>Parabacteroides</taxon>
    </lineage>
</organism>
<evidence type="ECO:0000256" key="4">
    <source>
        <dbReference type="ARBA" id="ARBA00022679"/>
    </source>
</evidence>
<dbReference type="SMART" id="SM00388">
    <property type="entry name" value="HisKA"/>
    <property type="match status" value="1"/>
</dbReference>
<evidence type="ECO:0000313" key="8">
    <source>
        <dbReference type="EMBL" id="KKB57963.1"/>
    </source>
</evidence>
<evidence type="ECO:0000256" key="6">
    <source>
        <dbReference type="SAM" id="Phobius"/>
    </source>
</evidence>
<dbReference type="Gene3D" id="3.30.565.10">
    <property type="entry name" value="Histidine kinase-like ATPase, C-terminal domain"/>
    <property type="match status" value="1"/>
</dbReference>
<keyword evidence="6" id="KW-0812">Transmembrane</keyword>
<evidence type="ECO:0000256" key="5">
    <source>
        <dbReference type="ARBA" id="ARBA00022777"/>
    </source>
</evidence>
<evidence type="ECO:0000256" key="2">
    <source>
        <dbReference type="ARBA" id="ARBA00012438"/>
    </source>
</evidence>
<dbReference type="CDD" id="cd00075">
    <property type="entry name" value="HATPase"/>
    <property type="match status" value="1"/>
</dbReference>
<dbReference type="GO" id="GO:0000155">
    <property type="term" value="F:phosphorelay sensor kinase activity"/>
    <property type="evidence" value="ECO:0007669"/>
    <property type="project" value="InterPro"/>
</dbReference>
<sequence>MRINYIWTTFIIAVIVLLLSQFFWLHNMYHIQKTDLEERLNIILVEAVQKELDKRFLYSDQQTEKSPEKKGDSFKFFLDNDKIQSEGLLALQNEASQRLMVFENNNFDLSVLDSIYNAMLEQQNIEMEYYLCYQDSMKVLDSVGDSSLRGIKSKEVPIVNDTKVQAIFSITMPLVLSQMFWMLVVSVLMFLLIIICFVYELRVIFTQRRLTQLRDDFSHALVHDMKTPLGTIYMAVDQWGKGVLDKNPELRSKFSDTAMAQVLNLQALVDKILTIAYLEQKKLILDPKIMDLSNMIQGLVDKFSIQTKKPVSFKIDIDLESTHIIADPVYLTNAVSNLIDNAIKYSGDSVAIDICCHSSDNQLFIEVSDNGFGISERDREKIFEKFERGAAVGRKGAKGFGLGLNYVKRVMNAHGGTVSLSSLKGQGSKFVLYMPLKVSFI</sequence>